<protein>
    <submittedName>
        <fullName evidence="1">Uncharacterized protein</fullName>
    </submittedName>
</protein>
<gene>
    <name evidence="1" type="ORF">FHS19_006827</name>
</gene>
<organism evidence="1 2">
    <name type="scientific">Paenibacillus rhizosphaerae</name>
    <dbReference type="NCBI Taxonomy" id="297318"/>
    <lineage>
        <taxon>Bacteria</taxon>
        <taxon>Bacillati</taxon>
        <taxon>Bacillota</taxon>
        <taxon>Bacilli</taxon>
        <taxon>Bacillales</taxon>
        <taxon>Paenibacillaceae</taxon>
        <taxon>Paenibacillus</taxon>
    </lineage>
</organism>
<reference evidence="1 2" key="1">
    <citation type="submission" date="2020-08" db="EMBL/GenBank/DDBJ databases">
        <title>Genomic Encyclopedia of Type Strains, Phase III (KMG-III): the genomes of soil and plant-associated and newly described type strains.</title>
        <authorList>
            <person name="Whitman W."/>
        </authorList>
    </citation>
    <scope>NUCLEOTIDE SEQUENCE [LARGE SCALE GENOMIC DNA]</scope>
    <source>
        <strain evidence="1 2">CECT 5831</strain>
    </source>
</reference>
<proteinExistence type="predicted"/>
<dbReference type="Proteomes" id="UP000517523">
    <property type="component" value="Unassembled WGS sequence"/>
</dbReference>
<accession>A0A839U2Y8</accession>
<comment type="caution">
    <text evidence="1">The sequence shown here is derived from an EMBL/GenBank/DDBJ whole genome shotgun (WGS) entry which is preliminary data.</text>
</comment>
<evidence type="ECO:0000313" key="1">
    <source>
        <dbReference type="EMBL" id="MBB3132100.1"/>
    </source>
</evidence>
<dbReference type="EMBL" id="JACHXJ010000012">
    <property type="protein sequence ID" value="MBB3132100.1"/>
    <property type="molecule type" value="Genomic_DNA"/>
</dbReference>
<dbReference type="AlphaFoldDB" id="A0A839U2Y8"/>
<name>A0A839U2Y8_9BACL</name>
<sequence>MNALLTRSANEPAFSIGGESSLPADFHKRIIVVRVEDLAENQTLPGLQLIELVLLFAVFKIKLVPLRCVG</sequence>
<evidence type="ECO:0000313" key="2">
    <source>
        <dbReference type="Proteomes" id="UP000517523"/>
    </source>
</evidence>